<proteinExistence type="predicted"/>
<reference evidence="2" key="1">
    <citation type="submission" date="2020-05" db="EMBL/GenBank/DDBJ databases">
        <title>Frigoriglobus tundricola gen. nov., sp. nov., a psychrotolerant cellulolytic planctomycete of the family Gemmataceae with two divergent copies of 16S rRNA gene.</title>
        <authorList>
            <person name="Kulichevskaya I.S."/>
            <person name="Ivanova A.A."/>
            <person name="Naumoff D.G."/>
            <person name="Beletsky A.V."/>
            <person name="Rijpstra W.I.C."/>
            <person name="Sinninghe Damste J.S."/>
            <person name="Mardanov A.V."/>
            <person name="Ravin N.V."/>
            <person name="Dedysh S.N."/>
        </authorList>
    </citation>
    <scope>NUCLEOTIDE SEQUENCE [LARGE SCALE GENOMIC DNA]</scope>
    <source>
        <strain evidence="2">PL17</strain>
    </source>
</reference>
<evidence type="ECO:0000313" key="2">
    <source>
        <dbReference type="Proteomes" id="UP000503447"/>
    </source>
</evidence>
<protein>
    <submittedName>
        <fullName evidence="1">Uncharacterized protein</fullName>
    </submittedName>
</protein>
<name>A0A6M5YZQ0_9BACT</name>
<evidence type="ECO:0000313" key="1">
    <source>
        <dbReference type="EMBL" id="QJW98691.1"/>
    </source>
</evidence>
<keyword evidence="2" id="KW-1185">Reference proteome</keyword>
<dbReference type="EMBL" id="CP053452">
    <property type="protein sequence ID" value="QJW98691.1"/>
    <property type="molecule type" value="Genomic_DNA"/>
</dbReference>
<dbReference type="AlphaFoldDB" id="A0A6M5YZQ0"/>
<accession>A0A6M5YZQ0</accession>
<gene>
    <name evidence="1" type="ORF">FTUN_6286</name>
</gene>
<dbReference type="KEGG" id="ftj:FTUN_6286"/>
<sequence length="158" mass="17232">MSVLTTLVGGHYALTAGDKTYRVKSLIDQQMQADFARWHFERAVGELLAARALYSDAEFAAEREKLRADHRAGRYDFKSARGAELLGTPPGVAFILAQLVEGLDPAAAPELVAQCQEDVTVLLQQIVSDSFPEAIGLAKKKALLTEPVRTARPKPRKG</sequence>
<dbReference type="Proteomes" id="UP000503447">
    <property type="component" value="Chromosome"/>
</dbReference>
<organism evidence="1 2">
    <name type="scientific">Frigoriglobus tundricola</name>
    <dbReference type="NCBI Taxonomy" id="2774151"/>
    <lineage>
        <taxon>Bacteria</taxon>
        <taxon>Pseudomonadati</taxon>
        <taxon>Planctomycetota</taxon>
        <taxon>Planctomycetia</taxon>
        <taxon>Gemmatales</taxon>
        <taxon>Gemmataceae</taxon>
        <taxon>Frigoriglobus</taxon>
    </lineage>
</organism>
<dbReference type="RefSeq" id="WP_171473806.1">
    <property type="nucleotide sequence ID" value="NZ_CP053452.2"/>
</dbReference>